<dbReference type="Proteomes" id="UP000324585">
    <property type="component" value="Unassembled WGS sequence"/>
</dbReference>
<dbReference type="OMA" id="MFDTITI"/>
<dbReference type="Pfam" id="PF01105">
    <property type="entry name" value="EMP24_GP25L"/>
    <property type="match status" value="1"/>
</dbReference>
<feature type="chain" id="PRO_5023885354" evidence="9">
    <location>
        <begin position="25"/>
        <end position="228"/>
    </location>
</feature>
<feature type="domain" description="GOLD" evidence="10">
    <location>
        <begin position="43"/>
        <end position="139"/>
    </location>
</feature>
<dbReference type="GO" id="GO:0016020">
    <property type="term" value="C:membrane"/>
    <property type="evidence" value="ECO:0007669"/>
    <property type="project" value="UniProtKB-SubCell"/>
</dbReference>
<dbReference type="OrthoDB" id="62956at2759"/>
<comment type="subcellular location">
    <subcellularLocation>
        <location evidence="1 7">Membrane</location>
        <topology evidence="1 7">Single-pass type I membrane protein</topology>
    </subcellularLocation>
</comment>
<evidence type="ECO:0000256" key="6">
    <source>
        <dbReference type="ARBA" id="ARBA00023136"/>
    </source>
</evidence>
<name>A0A5J4YWV8_PORPP</name>
<keyword evidence="4 9" id="KW-0732">Signal</keyword>
<dbReference type="SMART" id="SM01190">
    <property type="entry name" value="EMP24_GP25L"/>
    <property type="match status" value="1"/>
</dbReference>
<dbReference type="PANTHER" id="PTHR22811">
    <property type="entry name" value="TRANSMEMBRANE EMP24 DOMAIN-CONTAINING PROTEIN"/>
    <property type="match status" value="1"/>
</dbReference>
<evidence type="ECO:0000313" key="12">
    <source>
        <dbReference type="Proteomes" id="UP000324585"/>
    </source>
</evidence>
<evidence type="ECO:0000256" key="1">
    <source>
        <dbReference type="ARBA" id="ARBA00004479"/>
    </source>
</evidence>
<reference evidence="12" key="1">
    <citation type="journal article" date="2019" name="Nat. Commun.">
        <title>Expansion of phycobilisome linker gene families in mesophilic red algae.</title>
        <authorList>
            <person name="Lee J."/>
            <person name="Kim D."/>
            <person name="Bhattacharya D."/>
            <person name="Yoon H.S."/>
        </authorList>
    </citation>
    <scope>NUCLEOTIDE SEQUENCE [LARGE SCALE GENOMIC DNA]</scope>
    <source>
        <strain evidence="12">CCMP 1328</strain>
    </source>
</reference>
<dbReference type="EMBL" id="VRMN01000003">
    <property type="protein sequence ID" value="KAA8495638.1"/>
    <property type="molecule type" value="Genomic_DNA"/>
</dbReference>
<evidence type="ECO:0000256" key="2">
    <source>
        <dbReference type="ARBA" id="ARBA00007104"/>
    </source>
</evidence>
<sequence>MALALTPPRRGMVAVLVILAATWASAPRGCDSIIFELVGPSQDDCFFEDGHQGDKIAGSFGVISPPDAKLLVAIHGPSDEAGETPLFTADKVAEGHFNLMAEETGTYRYCFKLADSFLRKASVAFVLESENEVEVDLEALAKVHQLDSVGLKIVDINSNARRFMREVHGHEIRAQRMLEVVKRTESSKRFWSRLLIVQVIGFAAVQVVFLHRTYGATARKRSRRGLVV</sequence>
<evidence type="ECO:0000256" key="7">
    <source>
        <dbReference type="RuleBase" id="RU003827"/>
    </source>
</evidence>
<evidence type="ECO:0000259" key="10">
    <source>
        <dbReference type="PROSITE" id="PS50866"/>
    </source>
</evidence>
<organism evidence="11 12">
    <name type="scientific">Porphyridium purpureum</name>
    <name type="common">Red alga</name>
    <name type="synonym">Porphyridium cruentum</name>
    <dbReference type="NCBI Taxonomy" id="35688"/>
    <lineage>
        <taxon>Eukaryota</taxon>
        <taxon>Rhodophyta</taxon>
        <taxon>Bangiophyceae</taxon>
        <taxon>Porphyridiales</taxon>
        <taxon>Porphyridiaceae</taxon>
        <taxon>Porphyridium</taxon>
    </lineage>
</organism>
<protein>
    <submittedName>
        <fullName evidence="11">Endosomal protein P24B</fullName>
    </submittedName>
</protein>
<evidence type="ECO:0000256" key="5">
    <source>
        <dbReference type="ARBA" id="ARBA00022989"/>
    </source>
</evidence>
<dbReference type="AlphaFoldDB" id="A0A5J4YWV8"/>
<keyword evidence="12" id="KW-1185">Reference proteome</keyword>
<dbReference type="PROSITE" id="PS50866">
    <property type="entry name" value="GOLD"/>
    <property type="match status" value="1"/>
</dbReference>
<comment type="caution">
    <text evidence="11">The sequence shown here is derived from an EMBL/GenBank/DDBJ whole genome shotgun (WGS) entry which is preliminary data.</text>
</comment>
<evidence type="ECO:0000256" key="9">
    <source>
        <dbReference type="SAM" id="SignalP"/>
    </source>
</evidence>
<proteinExistence type="inferred from homology"/>
<keyword evidence="6 8" id="KW-0472">Membrane</keyword>
<comment type="similarity">
    <text evidence="2 7">Belongs to the EMP24/GP25L family.</text>
</comment>
<evidence type="ECO:0000313" key="11">
    <source>
        <dbReference type="EMBL" id="KAA8495638.1"/>
    </source>
</evidence>
<dbReference type="InterPro" id="IPR015720">
    <property type="entry name" value="Emp24-like"/>
</dbReference>
<evidence type="ECO:0000256" key="4">
    <source>
        <dbReference type="ARBA" id="ARBA00022729"/>
    </source>
</evidence>
<evidence type="ECO:0000256" key="8">
    <source>
        <dbReference type="SAM" id="Phobius"/>
    </source>
</evidence>
<keyword evidence="5 8" id="KW-1133">Transmembrane helix</keyword>
<feature type="signal peptide" evidence="9">
    <location>
        <begin position="1"/>
        <end position="24"/>
    </location>
</feature>
<dbReference type="InterPro" id="IPR009038">
    <property type="entry name" value="GOLD_dom"/>
</dbReference>
<gene>
    <name evidence="11" type="ORF">FVE85_1793</name>
</gene>
<keyword evidence="3 7" id="KW-0812">Transmembrane</keyword>
<accession>A0A5J4YWV8</accession>
<evidence type="ECO:0000256" key="3">
    <source>
        <dbReference type="ARBA" id="ARBA00022692"/>
    </source>
</evidence>
<feature type="transmembrane region" description="Helical" evidence="8">
    <location>
        <begin position="190"/>
        <end position="214"/>
    </location>
</feature>